<sequence length="412" mass="46983">MVSSFRSRTAGRRNSAVKPHWRDNNRVSLLVNGDEFFPRVFEAIRHAQKEVIIETFILWEDKVGKELQTALIDAAQRGVRVDFTVDDFGTMDLSTAFVENMIAAGVHFHLFDPTPNLMGVRLNMFRRLHRKLVVIDGKLAFVGGINYCADQLSDYGPMAKQDYTVEVEGPVVADIHKACIDLLQQGLQQDNTRPEVTPVTEACGDMQALLALRDNQRHRRSIEDHYLSVIRNSKQRLFIANAYFLPGYHLLRALRNAAQRGVKVTLVIQGQPDMPWVTMCSRLLYGYLMRAGVTIYEYCQRPLHGKIAVADDQWVTVGSSNLDPLSLSLNLEANLMINNREFNETVYQHLTDLVESHCKPVNMKTTRRGYWWRAPLIVIAFHFLRYFPKMAGWLPAHTLAIKTVGKTAQVKE</sequence>
<feature type="domain" description="PLD phosphodiesterase" evidence="10">
    <location>
        <begin position="299"/>
        <end position="326"/>
    </location>
</feature>
<keyword evidence="5 9" id="KW-0443">Lipid metabolism</keyword>
<evidence type="ECO:0000313" key="11">
    <source>
        <dbReference type="EMBL" id="MBE8717883.1"/>
    </source>
</evidence>
<dbReference type="InterPro" id="IPR030872">
    <property type="entry name" value="Cardiolipin_synth_ClsB"/>
</dbReference>
<dbReference type="Gene3D" id="3.30.870.10">
    <property type="entry name" value="Endonuclease Chain A"/>
    <property type="match status" value="2"/>
</dbReference>
<accession>A0A928YW65</accession>
<comment type="similarity">
    <text evidence="9">Belongs to the phospholipase D family. Cardiolipin synthase subfamily. ClsB sub-subfamily.</text>
</comment>
<dbReference type="EC" id="2.7.8.-" evidence="9"/>
<dbReference type="HAMAP" id="MF_01917">
    <property type="entry name" value="Cardiolipin_synth_ClsB"/>
    <property type="match status" value="1"/>
</dbReference>
<keyword evidence="3 9" id="KW-0808">Transferase</keyword>
<keyword evidence="1 9" id="KW-1003">Cell membrane</keyword>
<evidence type="ECO:0000256" key="8">
    <source>
        <dbReference type="ARBA" id="ARBA00023264"/>
    </source>
</evidence>
<dbReference type="RefSeq" id="WP_193910017.1">
    <property type="nucleotide sequence ID" value="NZ_PRDL01000001.1"/>
</dbReference>
<dbReference type="Pfam" id="PF13091">
    <property type="entry name" value="PLDc_2"/>
    <property type="match status" value="2"/>
</dbReference>
<dbReference type="SUPFAM" id="SSF56024">
    <property type="entry name" value="Phospholipase D/nuclease"/>
    <property type="match status" value="2"/>
</dbReference>
<dbReference type="GO" id="GO:0008808">
    <property type="term" value="F:cardiolipin synthase activity"/>
    <property type="evidence" value="ECO:0007669"/>
    <property type="project" value="InterPro"/>
</dbReference>
<evidence type="ECO:0000259" key="10">
    <source>
        <dbReference type="PROSITE" id="PS50035"/>
    </source>
</evidence>
<evidence type="ECO:0000313" key="12">
    <source>
        <dbReference type="Proteomes" id="UP000652567"/>
    </source>
</evidence>
<evidence type="ECO:0000256" key="7">
    <source>
        <dbReference type="ARBA" id="ARBA00023209"/>
    </source>
</evidence>
<keyword evidence="8 9" id="KW-1208">Phospholipid metabolism</keyword>
<evidence type="ECO:0000256" key="1">
    <source>
        <dbReference type="ARBA" id="ARBA00022475"/>
    </source>
</evidence>
<evidence type="ECO:0000256" key="2">
    <source>
        <dbReference type="ARBA" id="ARBA00022516"/>
    </source>
</evidence>
<dbReference type="PANTHER" id="PTHR21248">
    <property type="entry name" value="CARDIOLIPIN SYNTHASE"/>
    <property type="match status" value="1"/>
</dbReference>
<dbReference type="AlphaFoldDB" id="A0A928YW65"/>
<dbReference type="GO" id="GO:0005886">
    <property type="term" value="C:plasma membrane"/>
    <property type="evidence" value="ECO:0007669"/>
    <property type="project" value="UniProtKB-SubCell"/>
</dbReference>
<keyword evidence="7 9" id="KW-0594">Phospholipid biosynthesis</keyword>
<comment type="subcellular location">
    <subcellularLocation>
        <location evidence="9">Cell membrane</location>
        <topology evidence="9">Peripheral membrane protein</topology>
    </subcellularLocation>
</comment>
<evidence type="ECO:0000256" key="9">
    <source>
        <dbReference type="HAMAP-Rule" id="MF_01917"/>
    </source>
</evidence>
<dbReference type="Proteomes" id="UP000652567">
    <property type="component" value="Unassembled WGS sequence"/>
</dbReference>
<dbReference type="EMBL" id="PRDL01000001">
    <property type="protein sequence ID" value="MBE8717883.1"/>
    <property type="molecule type" value="Genomic_DNA"/>
</dbReference>
<organism evidence="11 12">
    <name type="scientific">Cellvibrio polysaccharolyticus</name>
    <dbReference type="NCBI Taxonomy" id="2082724"/>
    <lineage>
        <taxon>Bacteria</taxon>
        <taxon>Pseudomonadati</taxon>
        <taxon>Pseudomonadota</taxon>
        <taxon>Gammaproteobacteria</taxon>
        <taxon>Cellvibrionales</taxon>
        <taxon>Cellvibrionaceae</taxon>
        <taxon>Cellvibrio</taxon>
    </lineage>
</organism>
<feature type="active site" evidence="9">
    <location>
        <position position="304"/>
    </location>
</feature>
<keyword evidence="2 9" id="KW-0444">Lipid biosynthesis</keyword>
<protein>
    <recommendedName>
        <fullName evidence="9">Cardiolipin synthase B</fullName>
        <shortName evidence="9">CL synthase</shortName>
        <ecNumber evidence="9">2.7.8.-</ecNumber>
    </recommendedName>
</protein>
<evidence type="ECO:0000256" key="5">
    <source>
        <dbReference type="ARBA" id="ARBA00023098"/>
    </source>
</evidence>
<dbReference type="PROSITE" id="PS50035">
    <property type="entry name" value="PLD"/>
    <property type="match status" value="2"/>
</dbReference>
<name>A0A928YW65_9GAMM</name>
<dbReference type="PANTHER" id="PTHR21248:SF23">
    <property type="entry name" value="CARDIOLIPIN SYNTHASE B"/>
    <property type="match status" value="1"/>
</dbReference>
<feature type="active site" evidence="9">
    <location>
        <position position="136"/>
    </location>
</feature>
<dbReference type="GO" id="GO:0032049">
    <property type="term" value="P:cardiolipin biosynthetic process"/>
    <property type="evidence" value="ECO:0007669"/>
    <property type="project" value="InterPro"/>
</dbReference>
<dbReference type="InterPro" id="IPR001736">
    <property type="entry name" value="PLipase_D/transphosphatidylase"/>
</dbReference>
<dbReference type="CDD" id="cd09110">
    <property type="entry name" value="PLDc_CLS_1"/>
    <property type="match status" value="1"/>
</dbReference>
<evidence type="ECO:0000256" key="4">
    <source>
        <dbReference type="ARBA" id="ARBA00022737"/>
    </source>
</evidence>
<keyword evidence="6 9" id="KW-0472">Membrane</keyword>
<gene>
    <name evidence="9" type="primary">clsB</name>
    <name evidence="11" type="ORF">C4F51_11880</name>
</gene>
<evidence type="ECO:0000256" key="3">
    <source>
        <dbReference type="ARBA" id="ARBA00022679"/>
    </source>
</evidence>
<comment type="function">
    <text evidence="9">Catalyzes the phosphatidyl group transfer from one phosphatidylglycerol molecule to another to form cardiolipin (CL) (diphosphatidylglycerol) and glycerol.</text>
</comment>
<dbReference type="CDD" id="cd09159">
    <property type="entry name" value="PLDc_ybhO_like_2"/>
    <property type="match status" value="1"/>
</dbReference>
<evidence type="ECO:0000256" key="6">
    <source>
        <dbReference type="ARBA" id="ARBA00023136"/>
    </source>
</evidence>
<dbReference type="SMART" id="SM00155">
    <property type="entry name" value="PLDc"/>
    <property type="match status" value="2"/>
</dbReference>
<keyword evidence="12" id="KW-1185">Reference proteome</keyword>
<feature type="active site" evidence="9">
    <location>
        <position position="306"/>
    </location>
</feature>
<feature type="domain" description="PLD phosphodiesterase" evidence="10">
    <location>
        <begin position="124"/>
        <end position="151"/>
    </location>
</feature>
<dbReference type="InterPro" id="IPR025202">
    <property type="entry name" value="PLD-like_dom"/>
</dbReference>
<proteinExistence type="inferred from homology"/>
<feature type="active site" evidence="9">
    <location>
        <position position="129"/>
    </location>
</feature>
<comment type="catalytic activity">
    <reaction evidence="9">
        <text>2 a 1,2-diacyl-sn-glycero-3-phospho-(1'-sn-glycerol) = a cardiolipin + glycerol</text>
        <dbReference type="Rhea" id="RHEA:31451"/>
        <dbReference type="ChEBI" id="CHEBI:17754"/>
        <dbReference type="ChEBI" id="CHEBI:62237"/>
        <dbReference type="ChEBI" id="CHEBI:64716"/>
    </reaction>
</comment>
<feature type="active site" evidence="9">
    <location>
        <position position="131"/>
    </location>
</feature>
<reference evidence="11" key="1">
    <citation type="submission" date="2018-07" db="EMBL/GenBank/DDBJ databases">
        <title>Genome assembly of strain Ka43.</title>
        <authorList>
            <person name="Kukolya J."/>
            <person name="Nagy I."/>
            <person name="Horvath B."/>
            <person name="Toth A."/>
        </authorList>
    </citation>
    <scope>NUCLEOTIDE SEQUENCE</scope>
    <source>
        <strain evidence="11">KB43</strain>
    </source>
</reference>
<dbReference type="NCBIfam" id="NF008427">
    <property type="entry name" value="PRK11263.1"/>
    <property type="match status" value="1"/>
</dbReference>
<keyword evidence="4" id="KW-0677">Repeat</keyword>
<comment type="caution">
    <text evidence="11">The sequence shown here is derived from an EMBL/GenBank/DDBJ whole genome shotgun (WGS) entry which is preliminary data.</text>
</comment>
<feature type="active site" evidence="9">
    <location>
        <position position="311"/>
    </location>
</feature>